<dbReference type="EMBL" id="LAZR01000117">
    <property type="protein sequence ID" value="KKN89567.1"/>
    <property type="molecule type" value="Genomic_DNA"/>
</dbReference>
<gene>
    <name evidence="1" type="ORF">LCGC14_0236990</name>
</gene>
<reference evidence="1" key="1">
    <citation type="journal article" date="2015" name="Nature">
        <title>Complex archaea that bridge the gap between prokaryotes and eukaryotes.</title>
        <authorList>
            <person name="Spang A."/>
            <person name="Saw J.H."/>
            <person name="Jorgensen S.L."/>
            <person name="Zaremba-Niedzwiedzka K."/>
            <person name="Martijn J."/>
            <person name="Lind A.E."/>
            <person name="van Eijk R."/>
            <person name="Schleper C."/>
            <person name="Guy L."/>
            <person name="Ettema T.J."/>
        </authorList>
    </citation>
    <scope>NUCLEOTIDE SEQUENCE</scope>
</reference>
<organism evidence="1">
    <name type="scientific">marine sediment metagenome</name>
    <dbReference type="NCBI Taxonomy" id="412755"/>
    <lineage>
        <taxon>unclassified sequences</taxon>
        <taxon>metagenomes</taxon>
        <taxon>ecological metagenomes</taxon>
    </lineage>
</organism>
<proteinExistence type="predicted"/>
<accession>A0A0F9UPZ3</accession>
<evidence type="ECO:0000313" key="1">
    <source>
        <dbReference type="EMBL" id="KKN89567.1"/>
    </source>
</evidence>
<comment type="caution">
    <text evidence="1">The sequence shown here is derived from an EMBL/GenBank/DDBJ whole genome shotgun (WGS) entry which is preliminary data.</text>
</comment>
<dbReference type="AlphaFoldDB" id="A0A0F9UPZ3"/>
<sequence length="105" mass="12041">MQPKHSDHNGGILLMIWLAARIAGRRLKRLFTVQTLVDLEKRQGQGSGERGLEDQLLDKALERNPHQLHIAEDVLEEERKARSRVMHADKGVLLISEEAPDEHHR</sequence>
<protein>
    <submittedName>
        <fullName evidence="1">Uncharacterized protein</fullName>
    </submittedName>
</protein>
<name>A0A0F9UPZ3_9ZZZZ</name>